<evidence type="ECO:0000256" key="1">
    <source>
        <dbReference type="ARBA" id="ARBA00004141"/>
    </source>
</evidence>
<dbReference type="EC" id="2.3.1.225" evidence="7"/>
<dbReference type="PANTHER" id="PTHR12246">
    <property type="entry name" value="PALMITOYLTRANSFERASE ZDHHC16"/>
    <property type="match status" value="1"/>
</dbReference>
<dbReference type="GO" id="GO:0019706">
    <property type="term" value="F:protein-cysteine S-palmitoyltransferase activity"/>
    <property type="evidence" value="ECO:0007669"/>
    <property type="project" value="UniProtKB-EC"/>
</dbReference>
<keyword evidence="2 7" id="KW-0808">Transferase</keyword>
<evidence type="ECO:0000256" key="2">
    <source>
        <dbReference type="ARBA" id="ARBA00022679"/>
    </source>
</evidence>
<proteinExistence type="inferred from homology"/>
<feature type="transmembrane region" description="Helical" evidence="7">
    <location>
        <begin position="229"/>
        <end position="248"/>
    </location>
</feature>
<dbReference type="InterPro" id="IPR001594">
    <property type="entry name" value="Palmitoyltrfase_DHHC"/>
</dbReference>
<evidence type="ECO:0000256" key="4">
    <source>
        <dbReference type="ARBA" id="ARBA00022989"/>
    </source>
</evidence>
<evidence type="ECO:0000259" key="8">
    <source>
        <dbReference type="Pfam" id="PF01529"/>
    </source>
</evidence>
<dbReference type="PhylomeDB" id="A0A1B0G215"/>
<dbReference type="AlphaFoldDB" id="A0A1B0G215"/>
<keyword evidence="5 7" id="KW-0472">Membrane</keyword>
<comment type="similarity">
    <text evidence="7">Belongs to the DHHC palmitoyltransferase family.</text>
</comment>
<dbReference type="VEuPathDB" id="VectorBase:GMOY007337"/>
<organism evidence="9 10">
    <name type="scientific">Glossina morsitans morsitans</name>
    <name type="common">Savannah tsetse fly</name>
    <dbReference type="NCBI Taxonomy" id="37546"/>
    <lineage>
        <taxon>Eukaryota</taxon>
        <taxon>Metazoa</taxon>
        <taxon>Ecdysozoa</taxon>
        <taxon>Arthropoda</taxon>
        <taxon>Hexapoda</taxon>
        <taxon>Insecta</taxon>
        <taxon>Pterygota</taxon>
        <taxon>Neoptera</taxon>
        <taxon>Endopterygota</taxon>
        <taxon>Diptera</taxon>
        <taxon>Brachycera</taxon>
        <taxon>Muscomorpha</taxon>
        <taxon>Hippoboscoidea</taxon>
        <taxon>Glossinidae</taxon>
        <taxon>Glossina</taxon>
    </lineage>
</organism>
<feature type="transmembrane region" description="Helical" evidence="7">
    <location>
        <begin position="72"/>
        <end position="98"/>
    </location>
</feature>
<dbReference type="InterPro" id="IPR039859">
    <property type="entry name" value="PFA4/ZDH16/20/ERF2-like"/>
</dbReference>
<keyword evidence="10" id="KW-1185">Reference proteome</keyword>
<feature type="transmembrane region" description="Helical" evidence="7">
    <location>
        <begin position="110"/>
        <end position="131"/>
    </location>
</feature>
<reference evidence="9" key="1">
    <citation type="submission" date="2020-05" db="UniProtKB">
        <authorList>
            <consortium name="EnsemblMetazoa"/>
        </authorList>
    </citation>
    <scope>IDENTIFICATION</scope>
    <source>
        <strain evidence="9">Yale</strain>
    </source>
</reference>
<comment type="catalytic activity">
    <reaction evidence="7">
        <text>L-cysteinyl-[protein] + hexadecanoyl-CoA = S-hexadecanoyl-L-cysteinyl-[protein] + CoA</text>
        <dbReference type="Rhea" id="RHEA:36683"/>
        <dbReference type="Rhea" id="RHEA-COMP:10131"/>
        <dbReference type="Rhea" id="RHEA-COMP:11032"/>
        <dbReference type="ChEBI" id="CHEBI:29950"/>
        <dbReference type="ChEBI" id="CHEBI:57287"/>
        <dbReference type="ChEBI" id="CHEBI:57379"/>
        <dbReference type="ChEBI" id="CHEBI:74151"/>
        <dbReference type="EC" id="2.3.1.225"/>
    </reaction>
</comment>
<feature type="domain" description="Palmitoyltransferase DHHC" evidence="8">
    <location>
        <begin position="151"/>
        <end position="210"/>
    </location>
</feature>
<evidence type="ECO:0000256" key="3">
    <source>
        <dbReference type="ARBA" id="ARBA00022692"/>
    </source>
</evidence>
<dbReference type="Proteomes" id="UP000092444">
    <property type="component" value="Unassembled WGS sequence"/>
</dbReference>
<keyword evidence="3 7" id="KW-0812">Transmembrane</keyword>
<feature type="domain" description="Palmitoyltransferase DHHC" evidence="8">
    <location>
        <begin position="215"/>
        <end position="359"/>
    </location>
</feature>
<dbReference type="EMBL" id="CCAG010020620">
    <property type="status" value="NOT_ANNOTATED_CDS"/>
    <property type="molecule type" value="Genomic_DNA"/>
</dbReference>
<evidence type="ECO:0000256" key="7">
    <source>
        <dbReference type="RuleBase" id="RU079119"/>
    </source>
</evidence>
<sequence length="433" mass="50305">MAYKFNIQRKGERMGRINWTLKKRVDEFRNFWLIKWSYIKLCVRSLTYNEHLDASYASDVLMEPIYWFVDNYAHVLGPFFVVGVVLLTTAVVSIAYWIGLPYWWQKNQTMTICLLVVGNWLLINVIFHYVMGVITPAGVPPEGIVLTNAVSICKKCIKPKPPRTHHCSVCNKCILKMDHHCRKLQKTKVLFIYAYANKCFCIFALLFFLCLDVAAWLNNCVGYGNHRYFFLYMLYTTVGSLFLVVFGFEIGYRYLWLEHTDNWTELEPLEGHPVKINLSGHIIPVTHLNEYDEDILLPAQHDLPTPAYAVDANSPYVLARRRALWFMAFINVGVIMALGTLCCWHAKLISRGETSIEAHINQAQRKVMLIENKIYINPYNFGLKMNWRLFLGVVRGRSFWRTVLLPSWHKPDGNGLSFHTVDNYIVAANDEWP</sequence>
<protein>
    <recommendedName>
        <fullName evidence="7">Palmitoyltransferase</fullName>
        <ecNumber evidence="7">2.3.1.225</ecNumber>
    </recommendedName>
</protein>
<comment type="subcellular location">
    <subcellularLocation>
        <location evidence="1">Membrane</location>
        <topology evidence="1">Multi-pass membrane protein</topology>
    </subcellularLocation>
</comment>
<dbReference type="GO" id="GO:0016020">
    <property type="term" value="C:membrane"/>
    <property type="evidence" value="ECO:0007669"/>
    <property type="project" value="UniProtKB-SubCell"/>
</dbReference>
<comment type="domain">
    <text evidence="7">The DHHC domain is required for palmitoyltransferase activity.</text>
</comment>
<evidence type="ECO:0000313" key="9">
    <source>
        <dbReference type="EnsemblMetazoa" id="GMOY007337-PA"/>
    </source>
</evidence>
<keyword evidence="4 7" id="KW-1133">Transmembrane helix</keyword>
<name>A0A1B0G215_GLOMM</name>
<accession>A0A1B0G215</accession>
<evidence type="ECO:0000313" key="10">
    <source>
        <dbReference type="Proteomes" id="UP000092444"/>
    </source>
</evidence>
<dbReference type="EnsemblMetazoa" id="GMOY007337-RA">
    <property type="protein sequence ID" value="GMOY007337-PA"/>
    <property type="gene ID" value="GMOY007337"/>
</dbReference>
<feature type="transmembrane region" description="Helical" evidence="7">
    <location>
        <begin position="323"/>
        <end position="344"/>
    </location>
</feature>
<evidence type="ECO:0000256" key="6">
    <source>
        <dbReference type="ARBA" id="ARBA00023315"/>
    </source>
</evidence>
<dbReference type="Pfam" id="PF01529">
    <property type="entry name" value="DHHC"/>
    <property type="match status" value="2"/>
</dbReference>
<dbReference type="PROSITE" id="PS50216">
    <property type="entry name" value="DHHC"/>
    <property type="match status" value="2"/>
</dbReference>
<feature type="transmembrane region" description="Helical" evidence="7">
    <location>
        <begin position="192"/>
        <end position="217"/>
    </location>
</feature>
<keyword evidence="6 7" id="KW-0012">Acyltransferase</keyword>
<evidence type="ECO:0000256" key="5">
    <source>
        <dbReference type="ARBA" id="ARBA00023136"/>
    </source>
</evidence>